<sequence length="72" mass="7639">MGQGRGGGPGTRRGLGLQETQSIWAPNLPPPKQLCSMGSFAKHLPCARHCIRRCGSLVHKAAAVPVVRELPV</sequence>
<name>A0A4X1U8W1_PIG</name>
<dbReference type="AlphaFoldDB" id="A0A4X1U8W1"/>
<evidence type="ECO:0000313" key="3">
    <source>
        <dbReference type="Proteomes" id="UP000314985"/>
    </source>
</evidence>
<feature type="region of interest" description="Disordered" evidence="1">
    <location>
        <begin position="1"/>
        <end position="20"/>
    </location>
</feature>
<feature type="compositionally biased region" description="Gly residues" evidence="1">
    <location>
        <begin position="1"/>
        <end position="13"/>
    </location>
</feature>
<protein>
    <submittedName>
        <fullName evidence="2">Uncharacterized protein</fullName>
    </submittedName>
</protein>
<reference evidence="2 3" key="1">
    <citation type="submission" date="2017-08" db="EMBL/GenBank/DDBJ databases">
        <title>USMARCv1.0.</title>
        <authorList>
            <person name="Hannum G.I."/>
            <person name="Koren S."/>
            <person name="Schroeder S.G."/>
            <person name="Chin S.C."/>
            <person name="Nonneman D.J."/>
            <person name="Becker S.A."/>
            <person name="Rosen B.D."/>
            <person name="Bickhart D.M."/>
            <person name="Putnam N.H."/>
            <person name="Green R.E."/>
            <person name="Tuggle C.K."/>
            <person name="Liu H."/>
            <person name="Rohrer G.A."/>
            <person name="Warr A."/>
            <person name="Hall R."/>
            <person name="Kim K."/>
            <person name="Hume D.A."/>
            <person name="Talbot R."/>
            <person name="Chow W."/>
            <person name="Howe K."/>
            <person name="Schwartz A.S."/>
            <person name="Watson M."/>
            <person name="Archibald A.L."/>
            <person name="Phillippy A.M."/>
            <person name="Smith T.P.L."/>
        </authorList>
    </citation>
    <scope>NUCLEOTIDE SEQUENCE [LARGE SCALE GENOMIC DNA]</scope>
</reference>
<evidence type="ECO:0000256" key="1">
    <source>
        <dbReference type="SAM" id="MobiDB-lite"/>
    </source>
</evidence>
<dbReference type="Ensembl" id="ENSSSCT00070031459.1">
    <property type="protein sequence ID" value="ENSSSCP00070026225.1"/>
    <property type="gene ID" value="ENSSSCG00070016019.1"/>
</dbReference>
<dbReference type="Proteomes" id="UP000314985">
    <property type="component" value="Chromosome 15"/>
</dbReference>
<accession>A0A4X1U8W1</accession>
<organism evidence="2 3">
    <name type="scientific">Sus scrofa</name>
    <name type="common">Pig</name>
    <dbReference type="NCBI Taxonomy" id="9823"/>
    <lineage>
        <taxon>Eukaryota</taxon>
        <taxon>Metazoa</taxon>
        <taxon>Chordata</taxon>
        <taxon>Craniata</taxon>
        <taxon>Vertebrata</taxon>
        <taxon>Euteleostomi</taxon>
        <taxon>Mammalia</taxon>
        <taxon>Eutheria</taxon>
        <taxon>Laurasiatheria</taxon>
        <taxon>Artiodactyla</taxon>
        <taxon>Suina</taxon>
        <taxon>Suidae</taxon>
        <taxon>Sus</taxon>
    </lineage>
</organism>
<evidence type="ECO:0000313" key="2">
    <source>
        <dbReference type="Ensembl" id="ENSSSCP00070026225.1"/>
    </source>
</evidence>
<proteinExistence type="predicted"/>
<reference evidence="2" key="2">
    <citation type="submission" date="2025-08" db="UniProtKB">
        <authorList>
            <consortium name="Ensembl"/>
        </authorList>
    </citation>
    <scope>IDENTIFICATION</scope>
</reference>